<dbReference type="RefSeq" id="WP_116025435.1">
    <property type="nucleotide sequence ID" value="NZ_QTTT01000001.1"/>
</dbReference>
<reference evidence="2 3" key="1">
    <citation type="submission" date="2018-08" db="EMBL/GenBank/DDBJ databases">
        <title>Sequencing the genomes of 1000 actinobacteria strains.</title>
        <authorList>
            <person name="Klenk H.-P."/>
        </authorList>
    </citation>
    <scope>NUCLEOTIDE SEQUENCE [LARGE SCALE GENOMIC DNA]</scope>
    <source>
        <strain evidence="2 3">DSM 43927</strain>
    </source>
</reference>
<gene>
    <name evidence="2" type="ORF">DFJ69_5792</name>
</gene>
<dbReference type="AlphaFoldDB" id="A0A3D9SWD9"/>
<feature type="compositionally biased region" description="Basic and acidic residues" evidence="1">
    <location>
        <begin position="116"/>
        <end position="128"/>
    </location>
</feature>
<evidence type="ECO:0000256" key="1">
    <source>
        <dbReference type="SAM" id="MobiDB-lite"/>
    </source>
</evidence>
<protein>
    <submittedName>
        <fullName evidence="2">Uncharacterized protein</fullName>
    </submittedName>
</protein>
<evidence type="ECO:0000313" key="3">
    <source>
        <dbReference type="Proteomes" id="UP000256661"/>
    </source>
</evidence>
<proteinExistence type="predicted"/>
<comment type="caution">
    <text evidence="2">The sequence shown here is derived from an EMBL/GenBank/DDBJ whole genome shotgun (WGS) entry which is preliminary data.</text>
</comment>
<feature type="compositionally biased region" description="Basic residues" evidence="1">
    <location>
        <begin position="1"/>
        <end position="11"/>
    </location>
</feature>
<organism evidence="2 3">
    <name type="scientific">Thermomonospora umbrina</name>
    <dbReference type="NCBI Taxonomy" id="111806"/>
    <lineage>
        <taxon>Bacteria</taxon>
        <taxon>Bacillati</taxon>
        <taxon>Actinomycetota</taxon>
        <taxon>Actinomycetes</taxon>
        <taxon>Streptosporangiales</taxon>
        <taxon>Thermomonosporaceae</taxon>
        <taxon>Thermomonospora</taxon>
    </lineage>
</organism>
<feature type="region of interest" description="Disordered" evidence="1">
    <location>
        <begin position="116"/>
        <end position="186"/>
    </location>
</feature>
<evidence type="ECO:0000313" key="2">
    <source>
        <dbReference type="EMBL" id="REF00263.1"/>
    </source>
</evidence>
<sequence length="186" mass="19812">MTRLRGTHRRNGSTTTGEQPTAPEPEEEAPVTTEVRTDESLDQTWQLRTDALQAADEFGAQAMVAEAQQQSHADALQRRERAAVLLQEANEFDAAETEAAGRAAALRAAESRQRAVAADHADTVDAKVRQSGRQHPAERRERQVTVPDGMVGSHGPQTQGMPQVPTDDGQAVIGNGAYPSAPGGAA</sequence>
<feature type="region of interest" description="Disordered" evidence="1">
    <location>
        <begin position="1"/>
        <end position="42"/>
    </location>
</feature>
<dbReference type="EMBL" id="QTTT01000001">
    <property type="protein sequence ID" value="REF00263.1"/>
    <property type="molecule type" value="Genomic_DNA"/>
</dbReference>
<accession>A0A3D9SWD9</accession>
<name>A0A3D9SWD9_9ACTN</name>
<dbReference type="Proteomes" id="UP000256661">
    <property type="component" value="Unassembled WGS sequence"/>
</dbReference>
<keyword evidence="3" id="KW-1185">Reference proteome</keyword>